<organism evidence="2 3">
    <name type="scientific">Aureobasidium namibiae CBS 147.97</name>
    <dbReference type="NCBI Taxonomy" id="1043004"/>
    <lineage>
        <taxon>Eukaryota</taxon>
        <taxon>Fungi</taxon>
        <taxon>Dikarya</taxon>
        <taxon>Ascomycota</taxon>
        <taxon>Pezizomycotina</taxon>
        <taxon>Dothideomycetes</taxon>
        <taxon>Dothideomycetidae</taxon>
        <taxon>Dothideales</taxon>
        <taxon>Saccotheciaceae</taxon>
        <taxon>Aureobasidium</taxon>
    </lineage>
</organism>
<dbReference type="AlphaFoldDB" id="A0A074WEN6"/>
<dbReference type="Proteomes" id="UP000027730">
    <property type="component" value="Unassembled WGS sequence"/>
</dbReference>
<proteinExistence type="predicted"/>
<feature type="transmembrane region" description="Helical" evidence="1">
    <location>
        <begin position="184"/>
        <end position="205"/>
    </location>
</feature>
<gene>
    <name evidence="2" type="ORF">M436DRAFT_68217</name>
</gene>
<keyword evidence="3" id="KW-1185">Reference proteome</keyword>
<dbReference type="HOGENOM" id="CLU_1331702_0_0_1"/>
<dbReference type="GeneID" id="25414365"/>
<name>A0A074WEN6_9PEZI</name>
<dbReference type="EMBL" id="KL584731">
    <property type="protein sequence ID" value="KEQ68352.1"/>
    <property type="molecule type" value="Genomic_DNA"/>
</dbReference>
<accession>A0A074WEN6</accession>
<protein>
    <submittedName>
        <fullName evidence="2">Uncharacterized protein</fullName>
    </submittedName>
</protein>
<dbReference type="RefSeq" id="XP_013422531.1">
    <property type="nucleotide sequence ID" value="XM_013567077.1"/>
</dbReference>
<keyword evidence="1" id="KW-0472">Membrane</keyword>
<evidence type="ECO:0000313" key="3">
    <source>
        <dbReference type="Proteomes" id="UP000027730"/>
    </source>
</evidence>
<reference evidence="2 3" key="1">
    <citation type="journal article" date="2014" name="BMC Genomics">
        <title>Genome sequencing of four Aureobasidium pullulans varieties: biotechnological potential, stress tolerance, and description of new species.</title>
        <authorList>
            <person name="Gostin Ar C."/>
            <person name="Ohm R.A."/>
            <person name="Kogej T."/>
            <person name="Sonjak S."/>
            <person name="Turk M."/>
            <person name="Zajc J."/>
            <person name="Zalar P."/>
            <person name="Grube M."/>
            <person name="Sun H."/>
            <person name="Han J."/>
            <person name="Sharma A."/>
            <person name="Chiniquy J."/>
            <person name="Ngan C.Y."/>
            <person name="Lipzen A."/>
            <person name="Barry K."/>
            <person name="Grigoriev I.V."/>
            <person name="Gunde-Cimerman N."/>
        </authorList>
    </citation>
    <scope>NUCLEOTIDE SEQUENCE [LARGE SCALE GENOMIC DNA]</scope>
    <source>
        <strain evidence="2 3">CBS 147.97</strain>
    </source>
</reference>
<evidence type="ECO:0000256" key="1">
    <source>
        <dbReference type="SAM" id="Phobius"/>
    </source>
</evidence>
<evidence type="ECO:0000313" key="2">
    <source>
        <dbReference type="EMBL" id="KEQ68352.1"/>
    </source>
</evidence>
<sequence length="206" mass="22929">MNCRAWKDWDSNELERSGAKHTSLFHTAILIAEADDLPQIETNSMNQVVIGENKGVGGAEWKETLGEICNSESDAEDQFCEWYGSWSGKTIVGNEDETTDKRVIRVEENQVMVMRPEVDRPWVCLSFHAATPKAVEAEEIDLFVARKPILGSMMGQIDDVAKWRSAMVKGKGPNSFFVMSPETWLQNAFALLCALVDLVVVCVGVS</sequence>
<keyword evidence="1" id="KW-0812">Transmembrane</keyword>
<keyword evidence="1" id="KW-1133">Transmembrane helix</keyword>